<dbReference type="AlphaFoldDB" id="A0A0V1F4K7"/>
<gene>
    <name evidence="1" type="ORF">T4D_11876</name>
</gene>
<sequence length="95" mass="10725">MTVLVAPYEASLDRRDPAHSLLDVDREVWLASVQQETDLVSLSEGQGFLKLPHLSCIFCCGIIFWCNSQCLNFSKLSQGSVLYFRQEDPSSRGRD</sequence>
<reference evidence="1 2" key="1">
    <citation type="submission" date="2015-01" db="EMBL/GenBank/DDBJ databases">
        <title>Evolution of Trichinella species and genotypes.</title>
        <authorList>
            <person name="Korhonen P.K."/>
            <person name="Edoardo P."/>
            <person name="Giuseppe L.R."/>
            <person name="Gasser R.B."/>
        </authorList>
    </citation>
    <scope>NUCLEOTIDE SEQUENCE [LARGE SCALE GENOMIC DNA]</scope>
    <source>
        <strain evidence="1">ISS470</strain>
    </source>
</reference>
<protein>
    <submittedName>
        <fullName evidence="1">Uncharacterized protein</fullName>
    </submittedName>
</protein>
<evidence type="ECO:0000313" key="1">
    <source>
        <dbReference type="EMBL" id="KRY80872.1"/>
    </source>
</evidence>
<comment type="caution">
    <text evidence="1">The sequence shown here is derived from an EMBL/GenBank/DDBJ whole genome shotgun (WGS) entry which is preliminary data.</text>
</comment>
<evidence type="ECO:0000313" key="2">
    <source>
        <dbReference type="Proteomes" id="UP000054995"/>
    </source>
</evidence>
<accession>A0A0V1F4K7</accession>
<organism evidence="1 2">
    <name type="scientific">Trichinella pseudospiralis</name>
    <name type="common">Parasitic roundworm</name>
    <dbReference type="NCBI Taxonomy" id="6337"/>
    <lineage>
        <taxon>Eukaryota</taxon>
        <taxon>Metazoa</taxon>
        <taxon>Ecdysozoa</taxon>
        <taxon>Nematoda</taxon>
        <taxon>Enoplea</taxon>
        <taxon>Dorylaimia</taxon>
        <taxon>Trichinellida</taxon>
        <taxon>Trichinellidae</taxon>
        <taxon>Trichinella</taxon>
    </lineage>
</organism>
<dbReference type="EMBL" id="JYDT01000302">
    <property type="protein sequence ID" value="KRY80872.1"/>
    <property type="molecule type" value="Genomic_DNA"/>
</dbReference>
<proteinExistence type="predicted"/>
<name>A0A0V1F4K7_TRIPS</name>
<keyword evidence="2" id="KW-1185">Reference proteome</keyword>
<dbReference type="Proteomes" id="UP000054995">
    <property type="component" value="Unassembled WGS sequence"/>
</dbReference>